<dbReference type="Proteomes" id="UP000193144">
    <property type="component" value="Unassembled WGS sequence"/>
</dbReference>
<dbReference type="EMBL" id="MCFA01000072">
    <property type="protein sequence ID" value="ORY10498.1"/>
    <property type="molecule type" value="Genomic_DNA"/>
</dbReference>
<dbReference type="AlphaFoldDB" id="A0A1Y1ZJR7"/>
<protein>
    <submittedName>
        <fullName evidence="1">Uncharacterized protein</fullName>
    </submittedName>
</protein>
<gene>
    <name evidence="1" type="ORF">BCR34DRAFT_349382</name>
</gene>
<comment type="caution">
    <text evidence="1">The sequence shown here is derived from an EMBL/GenBank/DDBJ whole genome shotgun (WGS) entry which is preliminary data.</text>
</comment>
<sequence>MAEYRSRSSLFRFSPETVSVFTIFDRRRSNNFYQPGSFLHLLLSEYDWDRLRFTFAARWCQAPPSQRHEQAWAAATSHRHPITCIERLEDLFDANGFRRRGCSFVLANCDSSGTGNIVMLRMRNGTDLELSLTGLRSISAPAHSASDDALHVASRIPPR</sequence>
<keyword evidence="2" id="KW-1185">Reference proteome</keyword>
<evidence type="ECO:0000313" key="2">
    <source>
        <dbReference type="Proteomes" id="UP000193144"/>
    </source>
</evidence>
<accession>A0A1Y1ZJR7</accession>
<evidence type="ECO:0000313" key="1">
    <source>
        <dbReference type="EMBL" id="ORY10498.1"/>
    </source>
</evidence>
<name>A0A1Y1ZJR7_9PLEO</name>
<reference evidence="1 2" key="1">
    <citation type="submission" date="2016-07" db="EMBL/GenBank/DDBJ databases">
        <title>Pervasive Adenine N6-methylation of Active Genes in Fungi.</title>
        <authorList>
            <consortium name="DOE Joint Genome Institute"/>
            <person name="Mondo S.J."/>
            <person name="Dannebaum R.O."/>
            <person name="Kuo R.C."/>
            <person name="Labutti K."/>
            <person name="Haridas S."/>
            <person name="Kuo A."/>
            <person name="Salamov A."/>
            <person name="Ahrendt S.R."/>
            <person name="Lipzen A."/>
            <person name="Sullivan W."/>
            <person name="Andreopoulos W.B."/>
            <person name="Clum A."/>
            <person name="Lindquist E."/>
            <person name="Daum C."/>
            <person name="Ramamoorthy G.K."/>
            <person name="Gryganskyi A."/>
            <person name="Culley D."/>
            <person name="Magnuson J.K."/>
            <person name="James T.Y."/>
            <person name="O'Malley M.A."/>
            <person name="Stajich J.E."/>
            <person name="Spatafora J.W."/>
            <person name="Visel A."/>
            <person name="Grigoriev I.V."/>
        </authorList>
    </citation>
    <scope>NUCLEOTIDE SEQUENCE [LARGE SCALE GENOMIC DNA]</scope>
    <source>
        <strain evidence="1 2">CBS 115471</strain>
    </source>
</reference>
<organism evidence="1 2">
    <name type="scientific">Clohesyomyces aquaticus</name>
    <dbReference type="NCBI Taxonomy" id="1231657"/>
    <lineage>
        <taxon>Eukaryota</taxon>
        <taxon>Fungi</taxon>
        <taxon>Dikarya</taxon>
        <taxon>Ascomycota</taxon>
        <taxon>Pezizomycotina</taxon>
        <taxon>Dothideomycetes</taxon>
        <taxon>Pleosporomycetidae</taxon>
        <taxon>Pleosporales</taxon>
        <taxon>Lindgomycetaceae</taxon>
        <taxon>Clohesyomyces</taxon>
    </lineage>
</organism>
<proteinExistence type="predicted"/>